<keyword evidence="4" id="KW-1185">Reference proteome</keyword>
<proteinExistence type="predicted"/>
<dbReference type="OrthoDB" id="248528at2"/>
<organism evidence="3 4">
    <name type="scientific">Fuerstiella marisgermanici</name>
    <dbReference type="NCBI Taxonomy" id="1891926"/>
    <lineage>
        <taxon>Bacteria</taxon>
        <taxon>Pseudomonadati</taxon>
        <taxon>Planctomycetota</taxon>
        <taxon>Planctomycetia</taxon>
        <taxon>Planctomycetales</taxon>
        <taxon>Planctomycetaceae</taxon>
        <taxon>Fuerstiella</taxon>
    </lineage>
</organism>
<evidence type="ECO:0000313" key="4">
    <source>
        <dbReference type="Proteomes" id="UP000187735"/>
    </source>
</evidence>
<dbReference type="RefSeq" id="WP_083732237.1">
    <property type="nucleotide sequence ID" value="NZ_CP017641.1"/>
</dbReference>
<dbReference type="InterPro" id="IPR036380">
    <property type="entry name" value="Isochorismatase-like_sf"/>
</dbReference>
<dbReference type="KEGG" id="fmr:Fuma_04434"/>
<accession>A0A1P8WL67</accession>
<dbReference type="Pfam" id="PF00857">
    <property type="entry name" value="Isochorismatase"/>
    <property type="match status" value="1"/>
</dbReference>
<evidence type="ECO:0000259" key="2">
    <source>
        <dbReference type="Pfam" id="PF00857"/>
    </source>
</evidence>
<dbReference type="AlphaFoldDB" id="A0A1P8WL67"/>
<dbReference type="EMBL" id="CP017641">
    <property type="protein sequence ID" value="APZ94795.1"/>
    <property type="molecule type" value="Genomic_DNA"/>
</dbReference>
<dbReference type="InterPro" id="IPR000868">
    <property type="entry name" value="Isochorismatase-like_dom"/>
</dbReference>
<dbReference type="Proteomes" id="UP000187735">
    <property type="component" value="Chromosome"/>
</dbReference>
<sequence length="358" mass="39983" precursor="true">MRCLVFAVGLMMCSILLSPARAQSSANNRTYQNKLTRIPDPKPILADHPEFFEPILEQAHFEAPALVVDENATLDVRAWRFSYNARGIIEMPNALNGAHTAVIMVHPWGIDDGQGWNTPEPAGVADFCTKEKNTVAGRHTRTIVRPFINSLRDDVAFVMYSLPGSKDVIRKKLYRSFTHKPTKAERQRGQTELQDKLHNFDYKGEALPAQLTLSRDKPVIDYFRQFPGLDAGPKFNNEGFWNQPIPVSSDVDVHPDDVVIYDAEVYAPLKTFLQENGVRHVLLTGYATDMCFCRTTAGYENLSKDFNVFLVGDASLATFPSNNTPRFAVNAAISYAALNQLVTQVSWIKATAAKADSE</sequence>
<feature type="chain" id="PRO_5011981087" evidence="1">
    <location>
        <begin position="23"/>
        <end position="358"/>
    </location>
</feature>
<name>A0A1P8WL67_9PLAN</name>
<evidence type="ECO:0000313" key="3">
    <source>
        <dbReference type="EMBL" id="APZ94795.1"/>
    </source>
</evidence>
<feature type="signal peptide" evidence="1">
    <location>
        <begin position="1"/>
        <end position="22"/>
    </location>
</feature>
<dbReference type="STRING" id="1891926.Fuma_04434"/>
<dbReference type="Gene3D" id="3.40.50.850">
    <property type="entry name" value="Isochorismatase-like"/>
    <property type="match status" value="1"/>
</dbReference>
<dbReference type="SUPFAM" id="SSF52499">
    <property type="entry name" value="Isochorismatase-like hydrolases"/>
    <property type="match status" value="1"/>
</dbReference>
<gene>
    <name evidence="3" type="ORF">Fuma_04434</name>
</gene>
<protein>
    <submittedName>
        <fullName evidence="3">Isochorismatase family protein</fullName>
    </submittedName>
</protein>
<feature type="domain" description="Isochorismatase-like" evidence="2">
    <location>
        <begin position="261"/>
        <end position="321"/>
    </location>
</feature>
<reference evidence="3 4" key="1">
    <citation type="journal article" date="2016" name="Front. Microbiol.">
        <title>Fuerstia marisgermanicae gen. nov., sp. nov., an Unusual Member of the Phylum Planctomycetes from the German Wadden Sea.</title>
        <authorList>
            <person name="Kohn T."/>
            <person name="Heuer A."/>
            <person name="Jogler M."/>
            <person name="Vollmers J."/>
            <person name="Boedeker C."/>
            <person name="Bunk B."/>
            <person name="Rast P."/>
            <person name="Borchert D."/>
            <person name="Glockner I."/>
            <person name="Freese H.M."/>
            <person name="Klenk H.P."/>
            <person name="Overmann J."/>
            <person name="Kaster A.K."/>
            <person name="Rohde M."/>
            <person name="Wiegand S."/>
            <person name="Jogler C."/>
        </authorList>
    </citation>
    <scope>NUCLEOTIDE SEQUENCE [LARGE SCALE GENOMIC DNA]</scope>
    <source>
        <strain evidence="3 4">NH11</strain>
    </source>
</reference>
<keyword evidence="1" id="KW-0732">Signal</keyword>
<evidence type="ECO:0000256" key="1">
    <source>
        <dbReference type="SAM" id="SignalP"/>
    </source>
</evidence>